<dbReference type="PANTHER" id="PTHR43569">
    <property type="entry name" value="AMIDOHYDROLASE"/>
    <property type="match status" value="1"/>
</dbReference>
<keyword evidence="3" id="KW-0378">Hydrolase</keyword>
<dbReference type="EMBL" id="FUEZ01000003">
    <property type="protein sequence ID" value="SPM39369.1"/>
    <property type="molecule type" value="Genomic_DNA"/>
</dbReference>
<accession>A0A2U3P6J3</accession>
<comment type="similarity">
    <text evidence="1">Belongs to the metallo-dependent hydrolases superfamily.</text>
</comment>
<name>A0A2U3P6J3_9MYCO</name>
<sequence length="278" mass="30477">VDIVDAQVHANMLGTEITLAIMDALGIQSLLFDEFDAPADDGRLLPGYRLPSGAFRCVGPNAEAAAIAHPDRFAFLMRVDPTDPGIQSWVETLTAAPGFKALRSTIFTPAEGAVFEEGGLDGMLKTAHAHGLPVFITCPGRVRQLEQYVQRFPDVQFVIDHCGAAFDAPRGQASIDDAVAMAKYPNVAYKWAHAATFLSTEPYPFTDLDPKLRRALDAFGPQRVMWASDYTMTRHRATWAETLFSIRDSPSLSEDEKVWILGGTARRILKWPAPQASS</sequence>
<evidence type="ECO:0000259" key="2">
    <source>
        <dbReference type="Pfam" id="PF04909"/>
    </source>
</evidence>
<keyword evidence="4" id="KW-1185">Reference proteome</keyword>
<dbReference type="Pfam" id="PF04909">
    <property type="entry name" value="Amidohydro_2"/>
    <property type="match status" value="1"/>
</dbReference>
<dbReference type="GO" id="GO:0016787">
    <property type="term" value="F:hydrolase activity"/>
    <property type="evidence" value="ECO:0007669"/>
    <property type="project" value="UniProtKB-KW"/>
</dbReference>
<dbReference type="InterPro" id="IPR032466">
    <property type="entry name" value="Metal_Hydrolase"/>
</dbReference>
<reference evidence="3 4" key="1">
    <citation type="submission" date="2017-01" db="EMBL/GenBank/DDBJ databases">
        <authorList>
            <consortium name="Urmite Genomes"/>
        </authorList>
    </citation>
    <scope>NUCLEOTIDE SEQUENCE [LARGE SCALE GENOMIC DNA]</scope>
    <source>
        <strain evidence="3 4">AB215</strain>
    </source>
</reference>
<evidence type="ECO:0000313" key="3">
    <source>
        <dbReference type="EMBL" id="SPM39369.1"/>
    </source>
</evidence>
<protein>
    <submittedName>
        <fullName evidence="3">Predicted metal-dependent hydrolase, TIM-barrel fold</fullName>
    </submittedName>
</protein>
<organism evidence="3 4">
    <name type="scientific">Mycobacterium numidiamassiliense</name>
    <dbReference type="NCBI Taxonomy" id="1841861"/>
    <lineage>
        <taxon>Bacteria</taxon>
        <taxon>Bacillati</taxon>
        <taxon>Actinomycetota</taxon>
        <taxon>Actinomycetes</taxon>
        <taxon>Mycobacteriales</taxon>
        <taxon>Mycobacteriaceae</taxon>
        <taxon>Mycobacterium</taxon>
    </lineage>
</organism>
<feature type="domain" description="Amidohydrolase-related" evidence="2">
    <location>
        <begin position="5"/>
        <end position="270"/>
    </location>
</feature>
<dbReference type="Proteomes" id="UP000240424">
    <property type="component" value="Unassembled WGS sequence"/>
</dbReference>
<dbReference type="Gene3D" id="3.20.20.140">
    <property type="entry name" value="Metal-dependent hydrolases"/>
    <property type="match status" value="1"/>
</dbReference>
<gene>
    <name evidence="3" type="ORF">MNAB215_1551</name>
</gene>
<dbReference type="SUPFAM" id="SSF51556">
    <property type="entry name" value="Metallo-dependent hydrolases"/>
    <property type="match status" value="1"/>
</dbReference>
<evidence type="ECO:0000256" key="1">
    <source>
        <dbReference type="ARBA" id="ARBA00038310"/>
    </source>
</evidence>
<evidence type="ECO:0000313" key="4">
    <source>
        <dbReference type="Proteomes" id="UP000240424"/>
    </source>
</evidence>
<feature type="non-terminal residue" evidence="3">
    <location>
        <position position="1"/>
    </location>
</feature>
<dbReference type="STRING" id="1841861.GCA_900157365_05754"/>
<dbReference type="InterPro" id="IPR006680">
    <property type="entry name" value="Amidohydro-rel"/>
</dbReference>
<dbReference type="AlphaFoldDB" id="A0A2U3P6J3"/>
<dbReference type="InterPro" id="IPR052350">
    <property type="entry name" value="Metallo-dep_Lactonases"/>
</dbReference>
<proteinExistence type="inferred from homology"/>
<dbReference type="PANTHER" id="PTHR43569:SF2">
    <property type="entry name" value="AMIDOHYDROLASE-RELATED DOMAIN-CONTAINING PROTEIN"/>
    <property type="match status" value="1"/>
</dbReference>